<dbReference type="AlphaFoldDB" id="A0A8S2UX00"/>
<gene>
    <name evidence="3" type="ORF">GIL414_LOCUS28390</name>
</gene>
<proteinExistence type="predicted"/>
<feature type="domain" description="Phosphofurin acidic cluster sorting protein 1/2 C-terminal" evidence="2">
    <location>
        <begin position="25"/>
        <end position="95"/>
    </location>
</feature>
<protein>
    <recommendedName>
        <fullName evidence="2">Phosphofurin acidic cluster sorting protein 1/2 C-terminal domain-containing protein</fullName>
    </recommendedName>
</protein>
<evidence type="ECO:0000313" key="3">
    <source>
        <dbReference type="EMBL" id="CAF4360729.1"/>
    </source>
</evidence>
<evidence type="ECO:0000256" key="1">
    <source>
        <dbReference type="SAM" id="MobiDB-lite"/>
    </source>
</evidence>
<evidence type="ECO:0000259" key="2">
    <source>
        <dbReference type="Pfam" id="PF10254"/>
    </source>
</evidence>
<dbReference type="EMBL" id="CAJOBJ010048122">
    <property type="protein sequence ID" value="CAF4360729.1"/>
    <property type="molecule type" value="Genomic_DNA"/>
</dbReference>
<reference evidence="3" key="1">
    <citation type="submission" date="2021-02" db="EMBL/GenBank/DDBJ databases">
        <authorList>
            <person name="Nowell W R."/>
        </authorList>
    </citation>
    <scope>NUCLEOTIDE SEQUENCE</scope>
</reference>
<evidence type="ECO:0000313" key="4">
    <source>
        <dbReference type="Proteomes" id="UP000681720"/>
    </source>
</evidence>
<feature type="region of interest" description="Disordered" evidence="1">
    <location>
        <begin position="1"/>
        <end position="55"/>
    </location>
</feature>
<dbReference type="Proteomes" id="UP000681720">
    <property type="component" value="Unassembled WGS sequence"/>
</dbReference>
<accession>A0A8S2UX00</accession>
<dbReference type="InterPro" id="IPR019381">
    <property type="entry name" value="PACS1/2_C"/>
</dbReference>
<comment type="caution">
    <text evidence="3">The sequence shown here is derived from an EMBL/GenBank/DDBJ whole genome shotgun (WGS) entry which is preliminary data.</text>
</comment>
<feature type="compositionally biased region" description="Low complexity" evidence="1">
    <location>
        <begin position="29"/>
        <end position="55"/>
    </location>
</feature>
<dbReference type="Pfam" id="PF10254">
    <property type="entry name" value="Pacs-1"/>
    <property type="match status" value="1"/>
</dbReference>
<name>A0A8S2UX00_9BILA</name>
<feature type="non-terminal residue" evidence="3">
    <location>
        <position position="99"/>
    </location>
</feature>
<sequence length="99" mass="10861">SLSLPIITPQTPRELKDSSDDENSQAILSSSPSSKTTNKSMKSSYAADEPSSSPVDVSVDYWTIIDGQKEKRDGIRTIKSSLKSNIRVLTITRQLTMNS</sequence>
<organism evidence="3 4">
    <name type="scientific">Rotaria magnacalcarata</name>
    <dbReference type="NCBI Taxonomy" id="392030"/>
    <lineage>
        <taxon>Eukaryota</taxon>
        <taxon>Metazoa</taxon>
        <taxon>Spiralia</taxon>
        <taxon>Gnathifera</taxon>
        <taxon>Rotifera</taxon>
        <taxon>Eurotatoria</taxon>
        <taxon>Bdelloidea</taxon>
        <taxon>Philodinida</taxon>
        <taxon>Philodinidae</taxon>
        <taxon>Rotaria</taxon>
    </lineage>
</organism>
<feature type="compositionally biased region" description="Polar residues" evidence="1">
    <location>
        <begin position="1"/>
        <end position="11"/>
    </location>
</feature>
<feature type="non-terminal residue" evidence="3">
    <location>
        <position position="1"/>
    </location>
</feature>